<sequence length="58" mass="6691">MIKEIDISDSKQAEKIQHIQILVYTVEAELIGAYDIPPLHDTIETLQKCDENDLYCQN</sequence>
<evidence type="ECO:0000313" key="1">
    <source>
        <dbReference type="EMBL" id="MDG5755515.1"/>
    </source>
</evidence>
<dbReference type="EMBL" id="JARULN010000031">
    <property type="protein sequence ID" value="MDG5755515.1"/>
    <property type="molecule type" value="Genomic_DNA"/>
</dbReference>
<accession>A0ABT6H8V9</accession>
<name>A0ABT6H8V9_9BACI</name>
<reference evidence="1 2" key="1">
    <citation type="submission" date="2023-04" db="EMBL/GenBank/DDBJ databases">
        <title>Ectobacillus antri isolated from activated sludge.</title>
        <authorList>
            <person name="Yan P."/>
            <person name="Liu X."/>
        </authorList>
    </citation>
    <scope>NUCLEOTIDE SEQUENCE [LARGE SCALE GENOMIC DNA]</scope>
    <source>
        <strain evidence="1 2">C18H</strain>
    </source>
</reference>
<gene>
    <name evidence="1" type="ORF">P6P90_16590</name>
</gene>
<dbReference type="Proteomes" id="UP001218246">
    <property type="component" value="Unassembled WGS sequence"/>
</dbReference>
<keyword evidence="2" id="KW-1185">Reference proteome</keyword>
<comment type="caution">
    <text evidence="1">The sequence shown here is derived from an EMBL/GenBank/DDBJ whole genome shotgun (WGS) entry which is preliminary data.</text>
</comment>
<proteinExistence type="predicted"/>
<organism evidence="1 2">
    <name type="scientific">Ectobacillus antri</name>
    <dbReference type="NCBI Taxonomy" id="2486280"/>
    <lineage>
        <taxon>Bacteria</taxon>
        <taxon>Bacillati</taxon>
        <taxon>Bacillota</taxon>
        <taxon>Bacilli</taxon>
        <taxon>Bacillales</taxon>
        <taxon>Bacillaceae</taxon>
        <taxon>Ectobacillus</taxon>
    </lineage>
</organism>
<dbReference type="RefSeq" id="WP_164464282.1">
    <property type="nucleotide sequence ID" value="NZ_JARRRY010000032.1"/>
</dbReference>
<evidence type="ECO:0000313" key="2">
    <source>
        <dbReference type="Proteomes" id="UP001218246"/>
    </source>
</evidence>
<protein>
    <submittedName>
        <fullName evidence="1">Uncharacterized protein</fullName>
    </submittedName>
</protein>